<dbReference type="AlphaFoldDB" id="A0A9Q8SRG1"/>
<dbReference type="Proteomes" id="UP000830671">
    <property type="component" value="Chromosome 4"/>
</dbReference>
<name>A0A9Q8SRG1_9PEZI</name>
<accession>A0A9Q8SRG1</accession>
<evidence type="ECO:0000313" key="2">
    <source>
        <dbReference type="Proteomes" id="UP000830671"/>
    </source>
</evidence>
<dbReference type="EMBL" id="CP019476">
    <property type="protein sequence ID" value="UQC82197.1"/>
    <property type="molecule type" value="Genomic_DNA"/>
</dbReference>
<proteinExistence type="predicted"/>
<sequence length="400" mass="44987">MSLAPENQRKDCKINESYCYDLVMTATPKLENAALPHSCHNIDRVFCATRRRSQSILRREPNTKDEGIQRSIILESAVSPSNVNPSKYWKAELIWVTLVEGILGKAVMDSIAGDPALRRQGITNTIEGSTTSMTVILGQCPPSRTKHRSKTQAMRTCRHEFRDKASAVFAYGRFNRILFWVFSRATDSNSTATWLRKTPYSKYRSKLAATIITTETRITIRIAGVWPKFTKLSFQFTPISHDLKRASIVNFRDGNGARPSDKTPAKKACSTAFHPSDSVYKTPETEAKNATDFKPQKLNATKFPRSMGISHQTQLAMKNTFNTLPAQLYQTQNFDLTLPKGRQSCHSMGLGAGTLYQGSEDFAKQQYVAVQMSSFLFCSMRGMSYIYIEPYLNAHEGLSI</sequence>
<dbReference type="GeneID" id="73341687"/>
<keyword evidence="2" id="KW-1185">Reference proteome</keyword>
<protein>
    <submittedName>
        <fullName evidence="1">Uncharacterized protein</fullName>
    </submittedName>
</protein>
<organism evidence="1 2">
    <name type="scientific">Colletotrichum lupini</name>
    <dbReference type="NCBI Taxonomy" id="145971"/>
    <lineage>
        <taxon>Eukaryota</taxon>
        <taxon>Fungi</taxon>
        <taxon>Dikarya</taxon>
        <taxon>Ascomycota</taxon>
        <taxon>Pezizomycotina</taxon>
        <taxon>Sordariomycetes</taxon>
        <taxon>Hypocreomycetidae</taxon>
        <taxon>Glomerellales</taxon>
        <taxon>Glomerellaceae</taxon>
        <taxon>Colletotrichum</taxon>
        <taxon>Colletotrichum acutatum species complex</taxon>
    </lineage>
</organism>
<dbReference type="RefSeq" id="XP_049143820.1">
    <property type="nucleotide sequence ID" value="XM_049286677.1"/>
</dbReference>
<gene>
    <name evidence="1" type="ORF">CLUP02_07684</name>
</gene>
<reference evidence="1" key="1">
    <citation type="journal article" date="2021" name="Mol. Plant Microbe Interact.">
        <title>Complete Genome Sequence of the Plant-Pathogenic Fungus Colletotrichum lupini.</title>
        <authorList>
            <person name="Baroncelli R."/>
            <person name="Pensec F."/>
            <person name="Da Lio D."/>
            <person name="Boufleur T."/>
            <person name="Vicente I."/>
            <person name="Sarrocco S."/>
            <person name="Picot A."/>
            <person name="Baraldi E."/>
            <person name="Sukno S."/>
            <person name="Thon M."/>
            <person name="Le Floch G."/>
        </authorList>
    </citation>
    <scope>NUCLEOTIDE SEQUENCE</scope>
    <source>
        <strain evidence="1">IMI 504893</strain>
    </source>
</reference>
<evidence type="ECO:0000313" key="1">
    <source>
        <dbReference type="EMBL" id="UQC82197.1"/>
    </source>
</evidence>
<dbReference type="KEGG" id="clup:CLUP02_07684"/>